<evidence type="ECO:0000256" key="3">
    <source>
        <dbReference type="ARBA" id="ARBA00023221"/>
    </source>
</evidence>
<dbReference type="Gene3D" id="3.40.50.720">
    <property type="entry name" value="NAD(P)-binding Rossmann-like Domain"/>
    <property type="match status" value="1"/>
</dbReference>
<dbReference type="Proteomes" id="UP001212160">
    <property type="component" value="Unassembled WGS sequence"/>
</dbReference>
<dbReference type="InterPro" id="IPR050259">
    <property type="entry name" value="SDR"/>
</dbReference>
<dbReference type="PANTHER" id="PTHR42879">
    <property type="entry name" value="3-OXOACYL-(ACYL-CARRIER-PROTEIN) REDUCTASE"/>
    <property type="match status" value="1"/>
</dbReference>
<dbReference type="RefSeq" id="WP_178836981.1">
    <property type="nucleotide sequence ID" value="NZ_JAQMLA010000054.1"/>
</dbReference>
<name>A0AAW6DGC7_MEDGN</name>
<evidence type="ECO:0000256" key="2">
    <source>
        <dbReference type="ARBA" id="ARBA00023002"/>
    </source>
</evidence>
<comment type="similarity">
    <text evidence="1">Belongs to the short-chain dehydrogenases/reductases (SDR) family.</text>
</comment>
<evidence type="ECO:0000313" key="4">
    <source>
        <dbReference type="EMBL" id="MDB8687914.1"/>
    </source>
</evidence>
<proteinExistence type="inferred from homology"/>
<organism evidence="4 5">
    <name type="scientific">Mediterraneibacter gnavus</name>
    <name type="common">Ruminococcus gnavus</name>
    <dbReference type="NCBI Taxonomy" id="33038"/>
    <lineage>
        <taxon>Bacteria</taxon>
        <taxon>Bacillati</taxon>
        <taxon>Bacillota</taxon>
        <taxon>Clostridia</taxon>
        <taxon>Lachnospirales</taxon>
        <taxon>Lachnospiraceae</taxon>
        <taxon>Mediterraneibacter</taxon>
    </lineage>
</organism>
<dbReference type="FunFam" id="3.40.50.720:FF:000084">
    <property type="entry name" value="Short-chain dehydrogenase reductase"/>
    <property type="match status" value="1"/>
</dbReference>
<dbReference type="PANTHER" id="PTHR42879:SF2">
    <property type="entry name" value="3-OXOACYL-[ACYL-CARRIER-PROTEIN] REDUCTASE FABG"/>
    <property type="match status" value="1"/>
</dbReference>
<dbReference type="PRINTS" id="PR00081">
    <property type="entry name" value="GDHRDH"/>
</dbReference>
<reference evidence="4" key="1">
    <citation type="submission" date="2023-01" db="EMBL/GenBank/DDBJ databases">
        <title>Human gut microbiome strain richness.</title>
        <authorList>
            <person name="Chen-Liaw A."/>
        </authorList>
    </citation>
    <scope>NUCLEOTIDE SEQUENCE</scope>
    <source>
        <strain evidence="4">RTP21484st1_H11_RTP21484_190118</strain>
    </source>
</reference>
<dbReference type="EMBL" id="JAQMLA010000054">
    <property type="protein sequence ID" value="MDB8687914.1"/>
    <property type="molecule type" value="Genomic_DNA"/>
</dbReference>
<keyword evidence="3" id="KW-0443">Lipid metabolism</keyword>
<keyword evidence="2" id="KW-0560">Oxidoreductase</keyword>
<dbReference type="InterPro" id="IPR036291">
    <property type="entry name" value="NAD(P)-bd_dom_sf"/>
</dbReference>
<dbReference type="PRINTS" id="PR00080">
    <property type="entry name" value="SDRFAMILY"/>
</dbReference>
<dbReference type="InterPro" id="IPR002347">
    <property type="entry name" value="SDR_fam"/>
</dbReference>
<dbReference type="PROSITE" id="PS00061">
    <property type="entry name" value="ADH_SHORT"/>
    <property type="match status" value="1"/>
</dbReference>
<dbReference type="Pfam" id="PF13561">
    <property type="entry name" value="adh_short_C2"/>
    <property type="match status" value="1"/>
</dbReference>
<accession>A0AAW6DGC7</accession>
<evidence type="ECO:0000256" key="1">
    <source>
        <dbReference type="ARBA" id="ARBA00006484"/>
    </source>
</evidence>
<dbReference type="SUPFAM" id="SSF51735">
    <property type="entry name" value="NAD(P)-binding Rossmann-fold domains"/>
    <property type="match status" value="1"/>
</dbReference>
<keyword evidence="3" id="KW-0753">Steroid metabolism</keyword>
<gene>
    <name evidence="4" type="ORF">PNW85_14795</name>
</gene>
<dbReference type="GO" id="GO:0016491">
    <property type="term" value="F:oxidoreductase activity"/>
    <property type="evidence" value="ECO:0007669"/>
    <property type="project" value="UniProtKB-KW"/>
</dbReference>
<comment type="caution">
    <text evidence="4">The sequence shown here is derived from an EMBL/GenBank/DDBJ whole genome shotgun (WGS) entry which is preliminary data.</text>
</comment>
<dbReference type="CDD" id="cd05233">
    <property type="entry name" value="SDR_c"/>
    <property type="match status" value="1"/>
</dbReference>
<dbReference type="AlphaFoldDB" id="A0AAW6DGC7"/>
<protein>
    <submittedName>
        <fullName evidence="4">SDR family NAD(P)-dependent oxidoreductase</fullName>
    </submittedName>
</protein>
<dbReference type="GO" id="GO:0008206">
    <property type="term" value="P:bile acid metabolic process"/>
    <property type="evidence" value="ECO:0007669"/>
    <property type="project" value="UniProtKB-ARBA"/>
</dbReference>
<evidence type="ECO:0000313" key="5">
    <source>
        <dbReference type="Proteomes" id="UP001212160"/>
    </source>
</evidence>
<sequence length="250" mass="28239">MSQKNFLKKRVFVTGATSDIGIYIAKEFYLQGADIVLSDHPMKEKKLQLYGEKLKAFSNGKIDFMPLDISKIQDIKETRNIECDILINCAGNNNFKPLLEVEETDWNMILDTNLKGTFFLTQKVVNNMIKNEIKGRIVNIGSQHGVVANGLRAPYCISKFGLIGFTKVAALELAQYGILVNCVSPTYVLTNKSENFLMTRSVQMDYLPRIPLHKYARPMDIARAVLFLCEDSNQMITGENIMVDGGYTIY</sequence>
<dbReference type="InterPro" id="IPR020904">
    <property type="entry name" value="Sc_DH/Rdtase_CS"/>
</dbReference>